<comment type="caution">
    <text evidence="1">The sequence shown here is derived from an EMBL/GenBank/DDBJ whole genome shotgun (WGS) entry which is preliminary data.</text>
</comment>
<proteinExistence type="predicted"/>
<evidence type="ECO:0000313" key="2">
    <source>
        <dbReference type="Proteomes" id="UP000216789"/>
    </source>
</evidence>
<evidence type="ECO:0000313" key="1">
    <source>
        <dbReference type="EMBL" id="PAC73520.1"/>
    </source>
</evidence>
<protein>
    <submittedName>
        <fullName evidence="1">Uncharacterized protein</fullName>
    </submittedName>
</protein>
<dbReference type="InterPro" id="IPR046733">
    <property type="entry name" value="DUF6625"/>
</dbReference>
<gene>
    <name evidence="1" type="ORF">BPS1E_0912</name>
</gene>
<dbReference type="RefSeq" id="WP_095279516.1">
    <property type="nucleotide sequence ID" value="NZ_MNLB01000004.1"/>
</dbReference>
<accession>A0A267WLM7</accession>
<name>A0A267WLM7_BIFPS</name>
<dbReference type="EMBL" id="MNLB01000004">
    <property type="protein sequence ID" value="PAC73520.1"/>
    <property type="molecule type" value="Genomic_DNA"/>
</dbReference>
<dbReference type="Proteomes" id="UP000216789">
    <property type="component" value="Unassembled WGS sequence"/>
</dbReference>
<reference evidence="1 2" key="1">
    <citation type="journal article" date="2017" name="ISME J.">
        <title>Unveiling bifidobacterial biogeography across the mammalian branch of the tree of life.</title>
        <authorList>
            <person name="Milani C."/>
            <person name="Mangifesta M."/>
            <person name="Mancabelli L."/>
            <person name="Lugli G.A."/>
            <person name="James K."/>
            <person name="Duranti S."/>
            <person name="Turroni F."/>
            <person name="Ferrario C."/>
            <person name="Ossiprandi M.C."/>
            <person name="van Sinderen D."/>
            <person name="Ventura M."/>
        </authorList>
    </citation>
    <scope>NUCLEOTIDE SEQUENCE [LARGE SCALE GENOMIC DNA]</scope>
    <source>
        <strain evidence="1 2">1E</strain>
    </source>
</reference>
<dbReference type="AlphaFoldDB" id="A0A267WLM7"/>
<sequence length="330" mass="39049">MKKQCVLILPYFGKFNNYFPLFLRSCGANPSYDFLIFTDSAESYQYPSNVHVVPMTLEEFKANAKKKLGFDVCIPQPYKLCDFKPAYGFLFEDYIQDYEYWGHCDCDLVFGDLETLLTPILKEGYDKVFAVGHLTIYRNTVENNRRFMKPLHGRDIYKEAFTTSKIYVFDENVQCWMNPDRLNVHVLFREDGAKLYEKDLSFNVDTRSAKIKRTVYDPNMQSFHEGESYDLTRYYWCDKGIVSVSWDKDSRTAVIRPYLYMHLQSRKMHDPVPSSSIVEIRPDRFVAANSLPISRNELDGRWCNIFNLFWIDIYLKKIQKKISNLMKDER</sequence>
<dbReference type="Pfam" id="PF20330">
    <property type="entry name" value="DUF6625"/>
    <property type="match status" value="1"/>
</dbReference>
<organism evidence="1 2">
    <name type="scientific">Bifidobacterium pseudocatenulatum</name>
    <dbReference type="NCBI Taxonomy" id="28026"/>
    <lineage>
        <taxon>Bacteria</taxon>
        <taxon>Bacillati</taxon>
        <taxon>Actinomycetota</taxon>
        <taxon>Actinomycetes</taxon>
        <taxon>Bifidobacteriales</taxon>
        <taxon>Bifidobacteriaceae</taxon>
        <taxon>Bifidobacterium</taxon>
    </lineage>
</organism>